<dbReference type="SUPFAM" id="SSF53098">
    <property type="entry name" value="Ribonuclease H-like"/>
    <property type="match status" value="1"/>
</dbReference>
<protein>
    <submittedName>
        <fullName evidence="1">Uncharacterized protein</fullName>
    </submittedName>
</protein>
<dbReference type="AlphaFoldDB" id="A0A2I1HD40"/>
<dbReference type="VEuPathDB" id="FungiDB:RhiirFUN_016602"/>
<organism evidence="1 2">
    <name type="scientific">Rhizophagus irregularis</name>
    <dbReference type="NCBI Taxonomy" id="588596"/>
    <lineage>
        <taxon>Eukaryota</taxon>
        <taxon>Fungi</taxon>
        <taxon>Fungi incertae sedis</taxon>
        <taxon>Mucoromycota</taxon>
        <taxon>Glomeromycotina</taxon>
        <taxon>Glomeromycetes</taxon>
        <taxon>Glomerales</taxon>
        <taxon>Glomeraceae</taxon>
        <taxon>Rhizophagus</taxon>
    </lineage>
</organism>
<keyword evidence="2" id="KW-1185">Reference proteome</keyword>
<dbReference type="Proteomes" id="UP000234323">
    <property type="component" value="Unassembled WGS sequence"/>
</dbReference>
<proteinExistence type="predicted"/>
<accession>A0A2I1HD40</accession>
<name>A0A2I1HD40_9GLOM</name>
<evidence type="ECO:0000313" key="1">
    <source>
        <dbReference type="EMBL" id="PKY56755.1"/>
    </source>
</evidence>
<dbReference type="InterPro" id="IPR012337">
    <property type="entry name" value="RNaseH-like_sf"/>
</dbReference>
<gene>
    <name evidence="1" type="ORF">RhiirA4_477272</name>
</gene>
<comment type="caution">
    <text evidence="1">The sequence shown here is derived from an EMBL/GenBank/DDBJ whole genome shotgun (WGS) entry which is preliminary data.</text>
</comment>
<evidence type="ECO:0000313" key="2">
    <source>
        <dbReference type="Proteomes" id="UP000234323"/>
    </source>
</evidence>
<reference evidence="1 2" key="1">
    <citation type="submission" date="2015-10" db="EMBL/GenBank/DDBJ databases">
        <title>Genome analyses suggest a sexual origin of heterokaryosis in a supposedly ancient asexual fungus.</title>
        <authorList>
            <person name="Ropars J."/>
            <person name="Sedzielewska K."/>
            <person name="Noel J."/>
            <person name="Charron P."/>
            <person name="Farinelli L."/>
            <person name="Marton T."/>
            <person name="Kruger M."/>
            <person name="Pelin A."/>
            <person name="Brachmann A."/>
            <person name="Corradi N."/>
        </authorList>
    </citation>
    <scope>NUCLEOTIDE SEQUENCE [LARGE SCALE GENOMIC DNA]</scope>
    <source>
        <strain evidence="1 2">A4</strain>
    </source>
</reference>
<sequence length="244" mass="27948">MDYFYSNKDFGIMTKILGITTDNASNNNTFLEEVSHELAEKNIEFDNVNQHVYYLAHIINLAAQEALKSLKATVNTNEDEFLKQHKNMQNTVIIIQVGVVGSIYVKARELKEPLNTLSNSDTNLHPFTLEAASNAIILDPRLKIQYMKDKKWDKRWIESAKKKVQGKYAPIEINNISNEYNSSDEDLITHIFKRQSTQGKGLFRNPSNKCTFGKDIFNVVTSDRAPETIAIMCLKHWYNLGILD</sequence>
<dbReference type="EMBL" id="LLXI01002292">
    <property type="protein sequence ID" value="PKY56755.1"/>
    <property type="molecule type" value="Genomic_DNA"/>
</dbReference>
<dbReference type="VEuPathDB" id="FungiDB:FUN_011829"/>
<dbReference type="VEuPathDB" id="FungiDB:RhiirA1_453573"/>